<evidence type="ECO:0000313" key="2">
    <source>
        <dbReference type="EMBL" id="QAA32027.1"/>
    </source>
</evidence>
<dbReference type="KEGG" id="cmah:C1I91_10380"/>
<sequence>MVHLYQLKQLIYFDKYFIVINVVLINFIKFQIQCKILSYSLDFLIPIMDVPICNKIYIFKFFSHNPEEL</sequence>
<gene>
    <name evidence="2" type="ORF">C1I91_10380</name>
</gene>
<name>A0A3R5U8Q8_9CLOT</name>
<evidence type="ECO:0000256" key="1">
    <source>
        <dbReference type="SAM" id="Phobius"/>
    </source>
</evidence>
<organism evidence="2 3">
    <name type="scientific">Clostridium manihotivorum</name>
    <dbReference type="NCBI Taxonomy" id="2320868"/>
    <lineage>
        <taxon>Bacteria</taxon>
        <taxon>Bacillati</taxon>
        <taxon>Bacillota</taxon>
        <taxon>Clostridia</taxon>
        <taxon>Eubacteriales</taxon>
        <taxon>Clostridiaceae</taxon>
        <taxon>Clostridium</taxon>
    </lineage>
</organism>
<proteinExistence type="predicted"/>
<keyword evidence="1" id="KW-0472">Membrane</keyword>
<evidence type="ECO:0000313" key="3">
    <source>
        <dbReference type="Proteomes" id="UP000286268"/>
    </source>
</evidence>
<keyword evidence="1" id="KW-0812">Transmembrane</keyword>
<keyword evidence="1" id="KW-1133">Transmembrane helix</keyword>
<dbReference type="AlphaFoldDB" id="A0A3R5U8Q8"/>
<dbReference type="Proteomes" id="UP000286268">
    <property type="component" value="Chromosome"/>
</dbReference>
<dbReference type="EMBL" id="CP025746">
    <property type="protein sequence ID" value="QAA32027.1"/>
    <property type="molecule type" value="Genomic_DNA"/>
</dbReference>
<keyword evidence="3" id="KW-1185">Reference proteome</keyword>
<reference evidence="2 3" key="1">
    <citation type="submission" date="2018-01" db="EMBL/GenBank/DDBJ databases">
        <title>Genome Sequencing and Assembly of Anaerobacter polyendosporus strain CT4.</title>
        <authorList>
            <person name="Tachaapaikoon C."/>
            <person name="Sutheeworapong S."/>
            <person name="Jenjaroenpun P."/>
            <person name="Wongsurawat T."/>
            <person name="Nookeaw I."/>
            <person name="Cheawchanlertfa P."/>
            <person name="Kosugi A."/>
            <person name="Cheevadhanarak S."/>
            <person name="Ratanakhanokchai K."/>
        </authorList>
    </citation>
    <scope>NUCLEOTIDE SEQUENCE [LARGE SCALE GENOMIC DNA]</scope>
    <source>
        <strain evidence="2 3">CT4</strain>
    </source>
</reference>
<accession>A0A3R5U8Q8</accession>
<protein>
    <submittedName>
        <fullName evidence="2">Uncharacterized protein</fullName>
    </submittedName>
</protein>
<feature type="transmembrane region" description="Helical" evidence="1">
    <location>
        <begin position="12"/>
        <end position="32"/>
    </location>
</feature>